<protein>
    <submittedName>
        <fullName evidence="1">TagK domain-containing protein</fullName>
    </submittedName>
</protein>
<keyword evidence="2" id="KW-1185">Reference proteome</keyword>
<evidence type="ECO:0000313" key="2">
    <source>
        <dbReference type="Proteomes" id="UP001055013"/>
    </source>
</evidence>
<accession>A0ACB5QV55</accession>
<name>A0ACB5QV55_9BURK</name>
<reference evidence="1" key="1">
    <citation type="submission" date="2021-09" db="EMBL/GenBank/DDBJ databases">
        <title>Isolation and characterization of 3-chlorobenzoate degrading bacteria from soils in Shizuoka.</title>
        <authorList>
            <person name="Ifat A."/>
            <person name="Ogawa N."/>
            <person name="Kimbara K."/>
            <person name="Moriuchi R."/>
            <person name="Dohra H."/>
            <person name="Shintani M."/>
        </authorList>
    </citation>
    <scope>NUCLEOTIDE SEQUENCE</scope>
    <source>
        <strain evidence="1">19CS2-2</strain>
    </source>
</reference>
<dbReference type="EMBL" id="BPUR01000011">
    <property type="protein sequence ID" value="GJH18796.1"/>
    <property type="molecule type" value="Genomic_DNA"/>
</dbReference>
<comment type="caution">
    <text evidence="1">The sequence shown here is derived from an EMBL/GenBank/DDBJ whole genome shotgun (WGS) entry which is preliminary data.</text>
</comment>
<sequence length="234" mass="25378">MSMLKVPWRRRGIASERKIASEMRAPDNAHQGRKDSTWIDLLSDADGQLTSDPVLGLIGGAADEAGLESIRAEKAAASDHQTDASAASNASKDLINSLQRQYWRALADPHDVLMGSWAWQENEPAPPPMIEAAEHGWQAPKASSQYESIEALLSGQRTLEDAFGQMTPGHDELEVDAVPEVLRLFAPVEYHAAEARRSAALPPALNRREHHVLSVDSAFVAPAAADHEGPEEIA</sequence>
<gene>
    <name evidence="1" type="ORF">CBA19CS22_19660</name>
</gene>
<dbReference type="Proteomes" id="UP001055013">
    <property type="component" value="Unassembled WGS sequence"/>
</dbReference>
<evidence type="ECO:0000313" key="1">
    <source>
        <dbReference type="EMBL" id="GJH18796.1"/>
    </source>
</evidence>
<organism evidence="1 2">
    <name type="scientific">Caballeronia novacaledonica</name>
    <dbReference type="NCBI Taxonomy" id="1544861"/>
    <lineage>
        <taxon>Bacteria</taxon>
        <taxon>Pseudomonadati</taxon>
        <taxon>Pseudomonadota</taxon>
        <taxon>Betaproteobacteria</taxon>
        <taxon>Burkholderiales</taxon>
        <taxon>Burkholderiaceae</taxon>
        <taxon>Caballeronia</taxon>
    </lineage>
</organism>
<proteinExistence type="predicted"/>